<keyword evidence="3" id="KW-1185">Reference proteome</keyword>
<comment type="caution">
    <text evidence="2">The sequence shown here is derived from an EMBL/GenBank/DDBJ whole genome shotgun (WGS) entry which is preliminary data.</text>
</comment>
<dbReference type="AlphaFoldDB" id="A0A8X6XQN6"/>
<feature type="domain" description="C2H2-type" evidence="1">
    <location>
        <begin position="10"/>
        <end position="31"/>
    </location>
</feature>
<proteinExistence type="predicted"/>
<reference evidence="2" key="1">
    <citation type="submission" date="2020-08" db="EMBL/GenBank/DDBJ databases">
        <title>Multicomponent nature underlies the extraordinary mechanical properties of spider dragline silk.</title>
        <authorList>
            <person name="Kono N."/>
            <person name="Nakamura H."/>
            <person name="Mori M."/>
            <person name="Yoshida Y."/>
            <person name="Ohtoshi R."/>
            <person name="Malay A.D."/>
            <person name="Moran D.A.P."/>
            <person name="Tomita M."/>
            <person name="Numata K."/>
            <person name="Arakawa K."/>
        </authorList>
    </citation>
    <scope>NUCLEOTIDE SEQUENCE</scope>
</reference>
<evidence type="ECO:0000259" key="1">
    <source>
        <dbReference type="PROSITE" id="PS00028"/>
    </source>
</evidence>
<accession>A0A8X6XQN6</accession>
<gene>
    <name evidence="2" type="ORF">TNIN_100561</name>
</gene>
<name>A0A8X6XQN6_9ARAC</name>
<evidence type="ECO:0000313" key="2">
    <source>
        <dbReference type="EMBL" id="GFY58402.1"/>
    </source>
</evidence>
<evidence type="ECO:0000313" key="3">
    <source>
        <dbReference type="Proteomes" id="UP000886998"/>
    </source>
</evidence>
<protein>
    <recommendedName>
        <fullName evidence="1">C2H2-type domain-containing protein</fullName>
    </recommendedName>
</protein>
<sequence length="459" mass="52621">MDPSTGKYLCDSCNLKFKDFKQHLSHQYQQHDEDELRPVIHKEDETSQNSSNNFKTSCKMGIGKTIFIERHKNNSWTDSARDVFHYHKTTQLQHVSLTERPTMLPSSRKVTGHGQMPSRSYHLNSEHSANEQFLSLKYSQKKICRFERKSQVNTSQQSISSECNQMHIYTHGPNEQFNRNLSSATQYNRIQHFGHGNNQQVGANKSPASSGIKQMIDTNSQVNKNNFALSVKYSPMLFSTCEITQQFSTNLQSVSHEYSEIEFSKHGMNLQFSASKRAATDAHDYNSMTKRVSSSLEQHRVNKIELNLLQYSKKSFGRSTNIHKDSNPTCKLHLYQKEMNISPINLSGFQAHNKTSASDSSLKNSYVFFEETSEKCESSERVNPTAEKTYSEISYITKIYFLMKKYYTYSSGLPGEEKERMLLSKKGIAIIEANCICTDNLPELCLSNHDPGESFENEE</sequence>
<dbReference type="EMBL" id="BMAV01012054">
    <property type="protein sequence ID" value="GFY58402.1"/>
    <property type="molecule type" value="Genomic_DNA"/>
</dbReference>
<dbReference type="PROSITE" id="PS00028">
    <property type="entry name" value="ZINC_FINGER_C2H2_1"/>
    <property type="match status" value="1"/>
</dbReference>
<dbReference type="InterPro" id="IPR013087">
    <property type="entry name" value="Znf_C2H2_type"/>
</dbReference>
<organism evidence="2 3">
    <name type="scientific">Trichonephila inaurata madagascariensis</name>
    <dbReference type="NCBI Taxonomy" id="2747483"/>
    <lineage>
        <taxon>Eukaryota</taxon>
        <taxon>Metazoa</taxon>
        <taxon>Ecdysozoa</taxon>
        <taxon>Arthropoda</taxon>
        <taxon>Chelicerata</taxon>
        <taxon>Arachnida</taxon>
        <taxon>Araneae</taxon>
        <taxon>Araneomorphae</taxon>
        <taxon>Entelegynae</taxon>
        <taxon>Araneoidea</taxon>
        <taxon>Nephilidae</taxon>
        <taxon>Trichonephila</taxon>
        <taxon>Trichonephila inaurata</taxon>
    </lineage>
</organism>
<dbReference type="Proteomes" id="UP000886998">
    <property type="component" value="Unassembled WGS sequence"/>
</dbReference>